<dbReference type="PANTHER" id="PTHR39173">
    <property type="entry name" value="ACETYLTRANSFERASE"/>
    <property type="match status" value="1"/>
</dbReference>
<feature type="domain" description="N-acetyltransferase" evidence="1">
    <location>
        <begin position="16"/>
        <end position="180"/>
    </location>
</feature>
<evidence type="ECO:0000313" key="3">
    <source>
        <dbReference type="Proteomes" id="UP001335737"/>
    </source>
</evidence>
<dbReference type="Pfam" id="PF00583">
    <property type="entry name" value="Acetyltransf_1"/>
    <property type="match status" value="1"/>
</dbReference>
<dbReference type="PANTHER" id="PTHR39173:SF1">
    <property type="entry name" value="ACETYLTRANSFERASE"/>
    <property type="match status" value="1"/>
</dbReference>
<dbReference type="RefSeq" id="WP_327609016.1">
    <property type="nucleotide sequence ID" value="NZ_JARZFX010000014.1"/>
</dbReference>
<keyword evidence="3" id="KW-1185">Reference proteome</keyword>
<dbReference type="GO" id="GO:0016746">
    <property type="term" value="F:acyltransferase activity"/>
    <property type="evidence" value="ECO:0007669"/>
    <property type="project" value="UniProtKB-KW"/>
</dbReference>
<organism evidence="2 3">
    <name type="scientific">Virgibacillus tibetensis</name>
    <dbReference type="NCBI Taxonomy" id="3042313"/>
    <lineage>
        <taxon>Bacteria</taxon>
        <taxon>Bacillati</taxon>
        <taxon>Bacillota</taxon>
        <taxon>Bacilli</taxon>
        <taxon>Bacillales</taxon>
        <taxon>Bacillaceae</taxon>
        <taxon>Virgibacillus</taxon>
    </lineage>
</organism>
<keyword evidence="2" id="KW-0808">Transferase</keyword>
<gene>
    <name evidence="2" type="ORF">QGM71_18510</name>
</gene>
<dbReference type="Proteomes" id="UP001335737">
    <property type="component" value="Unassembled WGS sequence"/>
</dbReference>
<reference evidence="2 3" key="1">
    <citation type="journal article" date="2024" name="Int. J. Syst. Evol. Microbiol.">
        <title>Virgibacillus tibetensis sp. nov., isolated from salt lake on the Tibetan Plateau of China.</title>
        <authorList>
            <person name="Phurbu D."/>
            <person name="Liu Z.-X."/>
            <person name="Wang R."/>
            <person name="Zheng Y.-Y."/>
            <person name="Liu H.-C."/>
            <person name="Zhou Y.-G."/>
            <person name="Yu Y.-J."/>
            <person name="Li A.-H."/>
        </authorList>
    </citation>
    <scope>NUCLEOTIDE SEQUENCE [LARGE SCALE GENOMIC DNA]</scope>
    <source>
        <strain evidence="2 3">C22-A2</strain>
    </source>
</reference>
<sequence length="182" mass="21152">MINYDWYVIKEMRGYMKLVRPSLELKNEHENYVKEWGPSRMVPSSFSLEGFDTYEEYLDALALRQSGHGKWLPNSSYFLMNDQQQVVAMVDIRHELNDFLYNEGGHIGYSVRPSERRKGYATRILGEALKKCKKLNITRVLVTCDGDNIGSAKTIVKNGGVEDESFQNENGELIRRFWIEND</sequence>
<name>A0ABU6KLW8_9BACI</name>
<comment type="caution">
    <text evidence="2">The sequence shown here is derived from an EMBL/GenBank/DDBJ whole genome shotgun (WGS) entry which is preliminary data.</text>
</comment>
<evidence type="ECO:0000259" key="1">
    <source>
        <dbReference type="PROSITE" id="PS51186"/>
    </source>
</evidence>
<proteinExistence type="predicted"/>
<dbReference type="Gene3D" id="3.40.630.30">
    <property type="match status" value="1"/>
</dbReference>
<dbReference type="EMBL" id="JARZFX010000014">
    <property type="protein sequence ID" value="MEC5425477.1"/>
    <property type="molecule type" value="Genomic_DNA"/>
</dbReference>
<dbReference type="InterPro" id="IPR000182">
    <property type="entry name" value="GNAT_dom"/>
</dbReference>
<protein>
    <submittedName>
        <fullName evidence="2">GNAT family N-acetyltransferase</fullName>
        <ecNumber evidence="2">2.3.1.-</ecNumber>
    </submittedName>
</protein>
<evidence type="ECO:0000313" key="2">
    <source>
        <dbReference type="EMBL" id="MEC5425477.1"/>
    </source>
</evidence>
<dbReference type="EC" id="2.3.1.-" evidence="2"/>
<accession>A0ABU6KLW8</accession>
<dbReference type="InterPro" id="IPR016181">
    <property type="entry name" value="Acyl_CoA_acyltransferase"/>
</dbReference>
<dbReference type="PROSITE" id="PS51186">
    <property type="entry name" value="GNAT"/>
    <property type="match status" value="1"/>
</dbReference>
<dbReference type="CDD" id="cd04301">
    <property type="entry name" value="NAT_SF"/>
    <property type="match status" value="1"/>
</dbReference>
<dbReference type="SUPFAM" id="SSF55729">
    <property type="entry name" value="Acyl-CoA N-acyltransferases (Nat)"/>
    <property type="match status" value="1"/>
</dbReference>
<keyword evidence="2" id="KW-0012">Acyltransferase</keyword>